<comment type="caution">
    <text evidence="2">The sequence shown here is derived from an EMBL/GenBank/DDBJ whole genome shotgun (WGS) entry which is preliminary data.</text>
</comment>
<accession>A0ABN9SFW7</accession>
<proteinExistence type="predicted"/>
<protein>
    <submittedName>
        <fullName evidence="2">Uncharacterized protein</fullName>
    </submittedName>
</protein>
<evidence type="ECO:0000313" key="2">
    <source>
        <dbReference type="EMBL" id="CAK0830240.1"/>
    </source>
</evidence>
<evidence type="ECO:0000313" key="3">
    <source>
        <dbReference type="Proteomes" id="UP001189429"/>
    </source>
</evidence>
<feature type="region of interest" description="Disordered" evidence="1">
    <location>
        <begin position="1"/>
        <end position="32"/>
    </location>
</feature>
<feature type="compositionally biased region" description="Basic residues" evidence="1">
    <location>
        <begin position="85"/>
        <end position="96"/>
    </location>
</feature>
<evidence type="ECO:0000256" key="1">
    <source>
        <dbReference type="SAM" id="MobiDB-lite"/>
    </source>
</evidence>
<reference evidence="2" key="1">
    <citation type="submission" date="2023-10" db="EMBL/GenBank/DDBJ databases">
        <authorList>
            <person name="Chen Y."/>
            <person name="Shah S."/>
            <person name="Dougan E. K."/>
            <person name="Thang M."/>
            <person name="Chan C."/>
        </authorList>
    </citation>
    <scope>NUCLEOTIDE SEQUENCE [LARGE SCALE GENOMIC DNA]</scope>
</reference>
<name>A0ABN9SFW7_9DINO</name>
<dbReference type="Proteomes" id="UP001189429">
    <property type="component" value="Unassembled WGS sequence"/>
</dbReference>
<gene>
    <name evidence="2" type="ORF">PCOR1329_LOCUS28937</name>
</gene>
<dbReference type="EMBL" id="CAUYUJ010010779">
    <property type="protein sequence ID" value="CAK0830240.1"/>
    <property type="molecule type" value="Genomic_DNA"/>
</dbReference>
<organism evidence="2 3">
    <name type="scientific">Prorocentrum cordatum</name>
    <dbReference type="NCBI Taxonomy" id="2364126"/>
    <lineage>
        <taxon>Eukaryota</taxon>
        <taxon>Sar</taxon>
        <taxon>Alveolata</taxon>
        <taxon>Dinophyceae</taxon>
        <taxon>Prorocentrales</taxon>
        <taxon>Prorocentraceae</taxon>
        <taxon>Prorocentrum</taxon>
    </lineage>
</organism>
<sequence length="107" mass="11471">MPDRTPRAPSRGPVGARRCTREAPFSPPPALIAPPITQCPSRLLGRVSPALPLRGGVARPLPRAAPVRAKEQPIFAAASPALRARRRRGWPGRRISRGLPNGVRAPI</sequence>
<feature type="region of interest" description="Disordered" evidence="1">
    <location>
        <begin position="85"/>
        <end position="107"/>
    </location>
</feature>
<keyword evidence="3" id="KW-1185">Reference proteome</keyword>